<evidence type="ECO:0000313" key="9">
    <source>
        <dbReference type="Proteomes" id="UP000295058"/>
    </source>
</evidence>
<keyword evidence="2" id="KW-0719">Serine esterase</keyword>
<dbReference type="PROSITE" id="PS01133">
    <property type="entry name" value="UPF0017"/>
    <property type="match status" value="1"/>
</dbReference>
<name>A0A235CGE8_9GAMM</name>
<dbReference type="Proteomes" id="UP000243640">
    <property type="component" value="Unassembled WGS sequence"/>
</dbReference>
<dbReference type="Pfam" id="PF00561">
    <property type="entry name" value="Abhydrolase_1"/>
    <property type="match status" value="1"/>
</dbReference>
<proteinExistence type="inferred from homology"/>
<dbReference type="NCBIfam" id="NF008218">
    <property type="entry name" value="PRK10985.1"/>
    <property type="match status" value="1"/>
</dbReference>
<dbReference type="InterPro" id="IPR050960">
    <property type="entry name" value="AB_hydrolase_4_sf"/>
</dbReference>
<evidence type="ECO:0000313" key="6">
    <source>
        <dbReference type="EMBL" id="OYD22905.1"/>
    </source>
</evidence>
<feature type="active site" description="Charge relay system" evidence="4">
    <location>
        <position position="140"/>
    </location>
</feature>
<keyword evidence="3 6" id="KW-0378">Hydrolase</keyword>
<dbReference type="AlphaFoldDB" id="A0A235CGE8"/>
<dbReference type="OrthoDB" id="332676at2"/>
<comment type="similarity">
    <text evidence="1">Belongs to the AB hydrolase superfamily. AB hydrolase 4 family.</text>
</comment>
<evidence type="ECO:0000313" key="7">
    <source>
        <dbReference type="EMBL" id="TDW56271.1"/>
    </source>
</evidence>
<evidence type="ECO:0000256" key="2">
    <source>
        <dbReference type="ARBA" id="ARBA00022487"/>
    </source>
</evidence>
<organism evidence="6 8">
    <name type="scientific">Oceanimonas baumannii</name>
    <dbReference type="NCBI Taxonomy" id="129578"/>
    <lineage>
        <taxon>Bacteria</taxon>
        <taxon>Pseudomonadati</taxon>
        <taxon>Pseudomonadota</taxon>
        <taxon>Gammaproteobacteria</taxon>
        <taxon>Aeromonadales</taxon>
        <taxon>Aeromonadaceae</taxon>
        <taxon>Oceanimonas</taxon>
    </lineage>
</organism>
<dbReference type="InterPro" id="IPR029058">
    <property type="entry name" value="AB_hydrolase_fold"/>
</dbReference>
<gene>
    <name evidence="6" type="ORF">B6S09_14310</name>
    <name evidence="7" type="ORF">LY04_03074</name>
</gene>
<dbReference type="RefSeq" id="WP_094279176.1">
    <property type="nucleotide sequence ID" value="NZ_NQJF01000012.1"/>
</dbReference>
<dbReference type="PIRSF" id="PIRSF005211">
    <property type="entry name" value="Ab_hydro_YheT"/>
    <property type="match status" value="1"/>
</dbReference>
<accession>A0A235CGE8</accession>
<dbReference type="EMBL" id="SODO01000015">
    <property type="protein sequence ID" value="TDW56271.1"/>
    <property type="molecule type" value="Genomic_DNA"/>
</dbReference>
<dbReference type="InterPro" id="IPR000073">
    <property type="entry name" value="AB_hydrolase_1"/>
</dbReference>
<dbReference type="GO" id="GO:0047372">
    <property type="term" value="F:monoacylglycerol lipase activity"/>
    <property type="evidence" value="ECO:0007669"/>
    <property type="project" value="TreeGrafter"/>
</dbReference>
<evidence type="ECO:0000259" key="5">
    <source>
        <dbReference type="Pfam" id="PF00561"/>
    </source>
</evidence>
<sequence>MIHPSRFQPSWWARHAHLQTILARYLHRTRQPYRNERLELPDGDFVDLSWATPLQDESRPLVVLFHGLEGSVQSHYVQGMMAVLHSTGWQPVLMHFRGCSGEPNRLLRAYHSGETEDPAFLINTLRQRFPDRPMAAIGYSLGGNMLVNYLARYRNNPLSTAIVISAPLQLAACADRINRGTSRIYQRYLLNRMKQNWQRKLARHPAAGIRNDIYAIHSLREFDHCLTAPLHGFTDADEYYRRCSGLPRLPDIVTPTLILHAADDPFMTDAVIPEADALPPAISYELSRHGGHVGFMQGPPWRPRYWLEQRVPAWLQQYLPLTQETE</sequence>
<reference evidence="7 9" key="2">
    <citation type="submission" date="2019-03" db="EMBL/GenBank/DDBJ databases">
        <title>Genomic Encyclopedia of Archaeal and Bacterial Type Strains, Phase II (KMG-II): from individual species to whole genera.</title>
        <authorList>
            <person name="Goeker M."/>
        </authorList>
    </citation>
    <scope>NUCLEOTIDE SEQUENCE [LARGE SCALE GENOMIC DNA]</scope>
    <source>
        <strain evidence="7 9">DSM 15594</strain>
    </source>
</reference>
<feature type="active site" description="Charge relay system" evidence="4">
    <location>
        <position position="292"/>
    </location>
</feature>
<reference evidence="6 8" key="1">
    <citation type="submission" date="2017-08" db="EMBL/GenBank/DDBJ databases">
        <title>Draft Genome Sequence of the Marine Bacterium Oceanimonas baumannii ATCC 700832.</title>
        <authorList>
            <person name="Mcclelland W.D."/>
            <person name="Brennan M.A."/>
            <person name="Trachtenberg A.M."/>
            <person name="Maclea K.S."/>
        </authorList>
    </citation>
    <scope>NUCLEOTIDE SEQUENCE [LARGE SCALE GENOMIC DNA]</scope>
    <source>
        <strain evidence="6 8">ATCC 700832</strain>
    </source>
</reference>
<dbReference type="Gene3D" id="3.40.50.1820">
    <property type="entry name" value="alpha/beta hydrolase"/>
    <property type="match status" value="1"/>
</dbReference>
<dbReference type="InterPro" id="IPR012020">
    <property type="entry name" value="ABHD4"/>
</dbReference>
<feature type="active site" description="Charge relay system" evidence="4">
    <location>
        <position position="264"/>
    </location>
</feature>
<dbReference type="PANTHER" id="PTHR10794:SF94">
    <property type="entry name" value="ESTERASE YHET-RELATED"/>
    <property type="match status" value="1"/>
</dbReference>
<keyword evidence="9" id="KW-1185">Reference proteome</keyword>
<dbReference type="PANTHER" id="PTHR10794">
    <property type="entry name" value="ABHYDROLASE DOMAIN-CONTAINING PROTEIN"/>
    <property type="match status" value="1"/>
</dbReference>
<evidence type="ECO:0000256" key="4">
    <source>
        <dbReference type="PIRSR" id="PIRSR005211-1"/>
    </source>
</evidence>
<dbReference type="GO" id="GO:0034338">
    <property type="term" value="F:short-chain carboxylesterase activity"/>
    <property type="evidence" value="ECO:0007669"/>
    <property type="project" value="TreeGrafter"/>
</dbReference>
<dbReference type="SUPFAM" id="SSF53474">
    <property type="entry name" value="alpha/beta-Hydrolases"/>
    <property type="match status" value="1"/>
</dbReference>
<evidence type="ECO:0000313" key="8">
    <source>
        <dbReference type="Proteomes" id="UP000243640"/>
    </source>
</evidence>
<evidence type="ECO:0000256" key="3">
    <source>
        <dbReference type="ARBA" id="ARBA00022801"/>
    </source>
</evidence>
<dbReference type="Proteomes" id="UP000295058">
    <property type="component" value="Unassembled WGS sequence"/>
</dbReference>
<dbReference type="EMBL" id="NQJF01000012">
    <property type="protein sequence ID" value="OYD22905.1"/>
    <property type="molecule type" value="Genomic_DNA"/>
</dbReference>
<protein>
    <submittedName>
        <fullName evidence="6">Hydrolase</fullName>
    </submittedName>
</protein>
<evidence type="ECO:0000256" key="1">
    <source>
        <dbReference type="ARBA" id="ARBA00010884"/>
    </source>
</evidence>
<comment type="caution">
    <text evidence="6">The sequence shown here is derived from an EMBL/GenBank/DDBJ whole genome shotgun (WGS) entry which is preliminary data.</text>
</comment>
<feature type="domain" description="AB hydrolase-1" evidence="5">
    <location>
        <begin position="60"/>
        <end position="299"/>
    </location>
</feature>
<dbReference type="FunFam" id="3.40.50.1820:FF:000080">
    <property type="entry name" value="Alpha/beta hydrolase"/>
    <property type="match status" value="1"/>
</dbReference>
<dbReference type="InterPro" id="IPR000952">
    <property type="entry name" value="AB_hydrolase_4_CS"/>
</dbReference>